<feature type="domain" description="AMP-binding enzyme C-terminal" evidence="2">
    <location>
        <begin position="445"/>
        <end position="518"/>
    </location>
</feature>
<dbReference type="Gene3D" id="3.30.300.30">
    <property type="match status" value="1"/>
</dbReference>
<dbReference type="EMBL" id="BAAAHE010000014">
    <property type="protein sequence ID" value="GAA0617263.1"/>
    <property type="molecule type" value="Genomic_DNA"/>
</dbReference>
<evidence type="ECO:0000313" key="4">
    <source>
        <dbReference type="Proteomes" id="UP001500957"/>
    </source>
</evidence>
<dbReference type="Gene3D" id="3.40.50.12780">
    <property type="entry name" value="N-terminal domain of ligase-like"/>
    <property type="match status" value="1"/>
</dbReference>
<dbReference type="Pfam" id="PF13193">
    <property type="entry name" value="AMP-binding_C"/>
    <property type="match status" value="1"/>
</dbReference>
<sequence>MTAEPTAYRAPVAARWGSEVIAGTVNGHPCRLYARRPASLSEVLAESRRWADRDYLVQGARRLTFGEHERAALAVAERLAELGVAPGDRVGIFAANTPEWVAVFFGVIELGAVAVPFNGWWSQAEVAAACAMVEPAAVIVDERRRERLPAGARTLSLESFASAFVTPSGRQSRFDRGCQVDENDPAMILFTSGTTGLPKGAVLSHRALVANLQNLLVVSGRLPDEASQPADSAALVGLPLFHIGAIQLILVPIVTGSRVVFLEGRFESDVVLDTIERERITMLSGVPTMIERMLAVAGSVERDLTSMRTVVLGGSPVTTDLLERTAVLFPNARRGVGQSYGATECGGIISTGVAAQIASHPGSAGKLPPVVEARVAGGGEGELLVRSPACMDGYWGLPDDPALDADGWVHTGDLGYVDDEGYVYVTGRLKEVVIRGGENVAAPLVEAALLAHPAVVETAVLGLPHPELGEEVAAVVVVDRDVDVALLTAHLADRVASFAVPTRWWFRTEPLPVNDSGKVLKHVLTAEWPAVDARG</sequence>
<dbReference type="PANTHER" id="PTHR43201">
    <property type="entry name" value="ACYL-COA SYNTHETASE"/>
    <property type="match status" value="1"/>
</dbReference>
<dbReference type="SUPFAM" id="SSF56801">
    <property type="entry name" value="Acetyl-CoA synthetase-like"/>
    <property type="match status" value="1"/>
</dbReference>
<dbReference type="GO" id="GO:0016874">
    <property type="term" value="F:ligase activity"/>
    <property type="evidence" value="ECO:0007669"/>
    <property type="project" value="UniProtKB-KW"/>
</dbReference>
<dbReference type="PROSITE" id="PS00455">
    <property type="entry name" value="AMP_BINDING"/>
    <property type="match status" value="1"/>
</dbReference>
<dbReference type="InterPro" id="IPR042099">
    <property type="entry name" value="ANL_N_sf"/>
</dbReference>
<dbReference type="PANTHER" id="PTHR43201:SF32">
    <property type="entry name" value="2-SUCCINYLBENZOATE--COA LIGASE, CHLOROPLASTIC_PEROXISOMAL"/>
    <property type="match status" value="1"/>
</dbReference>
<accession>A0ABN1GRD1</accession>
<evidence type="ECO:0000259" key="1">
    <source>
        <dbReference type="Pfam" id="PF00501"/>
    </source>
</evidence>
<keyword evidence="4" id="KW-1185">Reference proteome</keyword>
<keyword evidence="3" id="KW-0436">Ligase</keyword>
<reference evidence="3 4" key="1">
    <citation type="journal article" date="2019" name="Int. J. Syst. Evol. Microbiol.">
        <title>The Global Catalogue of Microorganisms (GCM) 10K type strain sequencing project: providing services to taxonomists for standard genome sequencing and annotation.</title>
        <authorList>
            <consortium name="The Broad Institute Genomics Platform"/>
            <consortium name="The Broad Institute Genome Sequencing Center for Infectious Disease"/>
            <person name="Wu L."/>
            <person name="Ma J."/>
        </authorList>
    </citation>
    <scope>NUCLEOTIDE SEQUENCE [LARGE SCALE GENOMIC DNA]</scope>
    <source>
        <strain evidence="3 4">JCM 10671</strain>
    </source>
</reference>
<proteinExistence type="predicted"/>
<dbReference type="InterPro" id="IPR020845">
    <property type="entry name" value="AMP-binding_CS"/>
</dbReference>
<dbReference type="InterPro" id="IPR025110">
    <property type="entry name" value="AMP-bd_C"/>
</dbReference>
<name>A0ABN1GRD1_9ACTN</name>
<dbReference type="InterPro" id="IPR000873">
    <property type="entry name" value="AMP-dep_synth/lig_dom"/>
</dbReference>
<dbReference type="Pfam" id="PF00501">
    <property type="entry name" value="AMP-binding"/>
    <property type="match status" value="1"/>
</dbReference>
<evidence type="ECO:0000259" key="2">
    <source>
        <dbReference type="Pfam" id="PF13193"/>
    </source>
</evidence>
<protein>
    <submittedName>
        <fullName evidence="3">Long-chain fatty acid--CoA ligase</fullName>
    </submittedName>
</protein>
<organism evidence="3 4">
    <name type="scientific">Sporichthya brevicatena</name>
    <dbReference type="NCBI Taxonomy" id="171442"/>
    <lineage>
        <taxon>Bacteria</taxon>
        <taxon>Bacillati</taxon>
        <taxon>Actinomycetota</taxon>
        <taxon>Actinomycetes</taxon>
        <taxon>Sporichthyales</taxon>
        <taxon>Sporichthyaceae</taxon>
        <taxon>Sporichthya</taxon>
    </lineage>
</organism>
<comment type="caution">
    <text evidence="3">The sequence shown here is derived from an EMBL/GenBank/DDBJ whole genome shotgun (WGS) entry which is preliminary data.</text>
</comment>
<dbReference type="InterPro" id="IPR045851">
    <property type="entry name" value="AMP-bd_C_sf"/>
</dbReference>
<dbReference type="Proteomes" id="UP001500957">
    <property type="component" value="Unassembled WGS sequence"/>
</dbReference>
<evidence type="ECO:0000313" key="3">
    <source>
        <dbReference type="EMBL" id="GAA0617263.1"/>
    </source>
</evidence>
<gene>
    <name evidence="3" type="ORF">GCM10009547_19320</name>
</gene>
<feature type="domain" description="AMP-dependent synthetase/ligase" evidence="1">
    <location>
        <begin position="48"/>
        <end position="395"/>
    </location>
</feature>